<feature type="domain" description="Transposase InsH N-terminal" evidence="1">
    <location>
        <begin position="20"/>
        <end position="78"/>
    </location>
</feature>
<evidence type="ECO:0000259" key="1">
    <source>
        <dbReference type="Pfam" id="PF05598"/>
    </source>
</evidence>
<keyword evidence="3" id="KW-1185">Reference proteome</keyword>
<accession>A0A1H5YEA7</accession>
<sequence length="79" mass="9353">MLLHQQKIKFSEYGSIYDLIVPKDNLLRKINDIIDFSFVYQELVNKYCTNNGRMAQSPVRMFKYLLLKTIYTLSDVDVV</sequence>
<dbReference type="Proteomes" id="UP000236736">
    <property type="component" value="Unassembled WGS sequence"/>
</dbReference>
<name>A0A1H5YEA7_9BACT</name>
<dbReference type="STRING" id="1120964.GCA_001313265_07946"/>
<feature type="non-terminal residue" evidence="2">
    <location>
        <position position="79"/>
    </location>
</feature>
<dbReference type="AlphaFoldDB" id="A0A1H5YEA7"/>
<evidence type="ECO:0000313" key="3">
    <source>
        <dbReference type="Proteomes" id="UP000236736"/>
    </source>
</evidence>
<gene>
    <name evidence="2" type="ORF">SAMN03080598_02968</name>
</gene>
<reference evidence="3" key="1">
    <citation type="submission" date="2016-10" db="EMBL/GenBank/DDBJ databases">
        <authorList>
            <person name="Varghese N."/>
            <person name="Submissions S."/>
        </authorList>
    </citation>
    <scope>NUCLEOTIDE SEQUENCE [LARGE SCALE GENOMIC DNA]</scope>
    <source>
        <strain evidence="3">DSM 17298</strain>
    </source>
</reference>
<proteinExistence type="predicted"/>
<evidence type="ECO:0000313" key="2">
    <source>
        <dbReference type="EMBL" id="SEG22284.1"/>
    </source>
</evidence>
<dbReference type="EMBL" id="FNVR01000018">
    <property type="protein sequence ID" value="SEG22284.1"/>
    <property type="molecule type" value="Genomic_DNA"/>
</dbReference>
<dbReference type="InterPro" id="IPR008490">
    <property type="entry name" value="Transposase_InsH_N"/>
</dbReference>
<protein>
    <recommendedName>
        <fullName evidence="1">Transposase InsH N-terminal domain-containing protein</fullName>
    </recommendedName>
</protein>
<organism evidence="2 3">
    <name type="scientific">Algoriphagus boritolerans DSM 17298 = JCM 18970</name>
    <dbReference type="NCBI Taxonomy" id="1120964"/>
    <lineage>
        <taxon>Bacteria</taxon>
        <taxon>Pseudomonadati</taxon>
        <taxon>Bacteroidota</taxon>
        <taxon>Cytophagia</taxon>
        <taxon>Cytophagales</taxon>
        <taxon>Cyclobacteriaceae</taxon>
        <taxon>Algoriphagus</taxon>
    </lineage>
</organism>
<dbReference type="Pfam" id="PF05598">
    <property type="entry name" value="DUF772"/>
    <property type="match status" value="1"/>
</dbReference>